<keyword evidence="8" id="KW-0966">Cell projection</keyword>
<dbReference type="PANTHER" id="PTHR21648">
    <property type="entry name" value="FLAGELLAR RADIAL SPOKE PROTEIN 3"/>
    <property type="match status" value="1"/>
</dbReference>
<protein>
    <recommendedName>
        <fullName evidence="11">Radial spoke head protein 3-like protein</fullName>
    </recommendedName>
</protein>
<comment type="caution">
    <text evidence="10">The sequence shown here is derived from an EMBL/GenBank/DDBJ whole genome shotgun (WGS) entry which is preliminary data.</text>
</comment>
<evidence type="ECO:0008006" key="11">
    <source>
        <dbReference type="Google" id="ProtNLM"/>
    </source>
</evidence>
<dbReference type="OrthoDB" id="313308at2759"/>
<proteinExistence type="inferred from homology"/>
<evidence type="ECO:0000256" key="1">
    <source>
        <dbReference type="ARBA" id="ARBA00004611"/>
    </source>
</evidence>
<comment type="similarity">
    <text evidence="2">Belongs to the flagellar radial spoke RSP3 family.</text>
</comment>
<comment type="subcellular location">
    <subcellularLocation>
        <location evidence="1">Cytoplasm</location>
        <location evidence="1">Cytoskeleton</location>
        <location evidence="1">Flagellum axoneme</location>
    </subcellularLocation>
</comment>
<evidence type="ECO:0000256" key="6">
    <source>
        <dbReference type="ARBA" id="ARBA00023069"/>
    </source>
</evidence>
<evidence type="ECO:0000256" key="4">
    <source>
        <dbReference type="ARBA" id="ARBA00022553"/>
    </source>
</evidence>
<dbReference type="InterPro" id="IPR009290">
    <property type="entry name" value="Radial_spoke_3"/>
</dbReference>
<dbReference type="Pfam" id="PF06098">
    <property type="entry name" value="Radial_spoke_3"/>
    <property type="match status" value="1"/>
</dbReference>
<evidence type="ECO:0000256" key="2">
    <source>
        <dbReference type="ARBA" id="ARBA00006737"/>
    </source>
</evidence>
<evidence type="ECO:0000256" key="9">
    <source>
        <dbReference type="SAM" id="MobiDB-lite"/>
    </source>
</evidence>
<keyword evidence="3" id="KW-0963">Cytoplasm</keyword>
<keyword evidence="4" id="KW-0597">Phosphoprotein</keyword>
<dbReference type="EMBL" id="QOIP01000012">
    <property type="protein sequence ID" value="RLU16004.1"/>
    <property type="molecule type" value="Genomic_DNA"/>
</dbReference>
<keyword evidence="7" id="KW-0206">Cytoskeleton</keyword>
<organism evidence="10">
    <name type="scientific">Ooceraea biroi</name>
    <name type="common">Clonal raider ant</name>
    <name type="synonym">Cerapachys biroi</name>
    <dbReference type="NCBI Taxonomy" id="2015173"/>
    <lineage>
        <taxon>Eukaryota</taxon>
        <taxon>Metazoa</taxon>
        <taxon>Ecdysozoa</taxon>
        <taxon>Arthropoda</taxon>
        <taxon>Hexapoda</taxon>
        <taxon>Insecta</taxon>
        <taxon>Pterygota</taxon>
        <taxon>Neoptera</taxon>
        <taxon>Endopterygota</taxon>
        <taxon>Hymenoptera</taxon>
        <taxon>Apocrita</taxon>
        <taxon>Aculeata</taxon>
        <taxon>Formicoidea</taxon>
        <taxon>Formicidae</taxon>
        <taxon>Dorylinae</taxon>
        <taxon>Ooceraea</taxon>
    </lineage>
</organism>
<evidence type="ECO:0000256" key="8">
    <source>
        <dbReference type="ARBA" id="ARBA00023273"/>
    </source>
</evidence>
<evidence type="ECO:0000256" key="7">
    <source>
        <dbReference type="ARBA" id="ARBA00023212"/>
    </source>
</evidence>
<evidence type="ECO:0000313" key="10">
    <source>
        <dbReference type="EMBL" id="RLU16004.1"/>
    </source>
</evidence>
<dbReference type="GO" id="GO:0005929">
    <property type="term" value="C:cilium"/>
    <property type="evidence" value="ECO:0007669"/>
    <property type="project" value="TreeGrafter"/>
</dbReference>
<accession>A0A3L8D6W2</accession>
<evidence type="ECO:0000256" key="3">
    <source>
        <dbReference type="ARBA" id="ARBA00022490"/>
    </source>
</evidence>
<name>A0A3L8D6W2_OOCBI</name>
<reference evidence="10" key="2">
    <citation type="submission" date="2018-07" db="EMBL/GenBank/DDBJ databases">
        <authorList>
            <person name="Mckenzie S.K."/>
            <person name="Kronauer D.J.C."/>
        </authorList>
    </citation>
    <scope>NUCLEOTIDE SEQUENCE</scope>
    <source>
        <strain evidence="10">Clonal line C1</strain>
    </source>
</reference>
<gene>
    <name evidence="10" type="ORF">DMN91_011762</name>
</gene>
<dbReference type="Proteomes" id="UP000279307">
    <property type="component" value="Chromosome 12"/>
</dbReference>
<feature type="region of interest" description="Disordered" evidence="9">
    <location>
        <begin position="1"/>
        <end position="22"/>
    </location>
</feature>
<keyword evidence="6" id="KW-0969">Cilium</keyword>
<sequence>MPAGISALAPSTDATSFDHETKDPPAFTILQKDGLDSSLPLLHVNEENETGAPRFSTNLENMRNAMRNGDLYHRRRISRSNEHLVLASLQSNQVNPLRKKHQSKSQDCLDAEESGPFANSTKPSLVLSTEDFNEVLNAKLRRIQEQAEAEQDRRSPKKSLSQRKPFITTVRTGEFLMPPPEVAALLGIAPSAAKNDEEGVDGTCSLRSRFKPLVAKRPEVRHSSHNARCPAALKATVDFSLGMVNATAIAAASTLEERARTFKRSESARFPQTPRALPKKLEPIEGMMNVLPRLPGDASLPFGNIMFDRRVARGSAFASVPTLIDGEQSIAARQAEARRRHLARKRAQTTRALVTRMGSPPPVPGRKHEPVQTEVFLEELAEKPDESEVATQTDYFLEKPVTPRYCPAKVGQDACTQIEAGELFDYDTEVQPILEVLVGKTIEQSLIEVLEEEEIAALKEQQRRFLELRAAEKAEEQRLAEDERRRREEKDRRLKQHEEAMKAQQETEERVAAAVLLTGYIAELLPSVLEGLKMSGYLLDEIKADVEEGFMPWLMKEVKKEMGNMIESRELLMEIIREILENRARTYRQLGEEYDASRDRGPTIEDDLGEEQEGGIDENFVNYESPAIENHHAI</sequence>
<reference evidence="10" key="1">
    <citation type="journal article" date="2018" name="Genome Res.">
        <title>The genomic architecture and molecular evolution of ant odorant receptors.</title>
        <authorList>
            <person name="McKenzie S.K."/>
            <person name="Kronauer D.J.C."/>
        </authorList>
    </citation>
    <scope>NUCLEOTIDE SEQUENCE [LARGE SCALE GENOMIC DNA]</scope>
    <source>
        <strain evidence="10">Clonal line C1</strain>
    </source>
</reference>
<dbReference type="PANTHER" id="PTHR21648:SF0">
    <property type="entry name" value="RADIAL SPOKE HEAD PROTEIN 3 HOMOLOG"/>
    <property type="match status" value="1"/>
</dbReference>
<feature type="region of interest" description="Disordered" evidence="9">
    <location>
        <begin position="93"/>
        <end position="123"/>
    </location>
</feature>
<evidence type="ECO:0000256" key="5">
    <source>
        <dbReference type="ARBA" id="ARBA00022846"/>
    </source>
</evidence>
<feature type="region of interest" description="Disordered" evidence="9">
    <location>
        <begin position="476"/>
        <end position="505"/>
    </location>
</feature>
<keyword evidence="5" id="KW-0282">Flagellum</keyword>
<dbReference type="AlphaFoldDB" id="A0A3L8D6W2"/>